<feature type="chain" id="PRO_5009279843" evidence="1">
    <location>
        <begin position="29"/>
        <end position="554"/>
    </location>
</feature>
<dbReference type="OrthoDB" id="9801244at2"/>
<dbReference type="AlphaFoldDB" id="A0A1H2LZH4"/>
<evidence type="ECO:0000256" key="1">
    <source>
        <dbReference type="SAM" id="SignalP"/>
    </source>
</evidence>
<organism evidence="2 3">
    <name type="scientific">Microlunatus sagamiharensis</name>
    <dbReference type="NCBI Taxonomy" id="546874"/>
    <lineage>
        <taxon>Bacteria</taxon>
        <taxon>Bacillati</taxon>
        <taxon>Actinomycetota</taxon>
        <taxon>Actinomycetes</taxon>
        <taxon>Propionibacteriales</taxon>
        <taxon>Propionibacteriaceae</taxon>
        <taxon>Microlunatus</taxon>
    </lineage>
</organism>
<evidence type="ECO:0000313" key="2">
    <source>
        <dbReference type="EMBL" id="SDU86262.1"/>
    </source>
</evidence>
<keyword evidence="3" id="KW-1185">Reference proteome</keyword>
<dbReference type="STRING" id="546874.SAMN04488544_1126"/>
<sequence length="554" mass="57163">MSRRTPVLVSLAVLLGAAVWAPAPTAGAAGPAGPGITYRSSTTRSASAASSLSIARPAGTVPGDVLVARIANRAAVGADLTASGWTSVGSTRSAAMLKSWVLYRVVGASEPASYSFTQDATTSMAGSISAFSGVDTADPVDDFGGRVNGLSAIFAPPSVKSTTGNDLALWFGTQLANGSDCDDVAIAAPSTFVETSASCLVSQTAGLSLDVAQVQLGAPAAQPVAVLAPGATRSWTGSSRTLNTNITQALLLRPAATTEAAERYSSATVGVGSFTLPDSQLHEPSGLAASRTDPGVLYTHSESGDKTMVAISSTNAAVLERFTLSNTGQWDWEDIATGPCPAGSCIYAGDIGGVRDGGQLRANDYNIFRVAEPTVTRGTTAHLTSERFRFAYPDGAHNAEALMVHPTTGQVYVVTKERSGRSGVYTFPAGLPAPSATTVTTLTKVTTLQVPTYTATSSKASEQHKATWYAQVTAAAIHPAGDRFVLRTPYAVWEYRGTDSGSIDSALAAKPVALTAPVGEGQGEAIDYAPDGSAYFTLSERELPPFTLHRIDRV</sequence>
<protein>
    <submittedName>
        <fullName evidence="2">Uncharacterized protein</fullName>
    </submittedName>
</protein>
<gene>
    <name evidence="2" type="ORF">SAMN04488544_1126</name>
</gene>
<evidence type="ECO:0000313" key="3">
    <source>
        <dbReference type="Proteomes" id="UP000198825"/>
    </source>
</evidence>
<dbReference type="EMBL" id="LT629799">
    <property type="protein sequence ID" value="SDU86262.1"/>
    <property type="molecule type" value="Genomic_DNA"/>
</dbReference>
<proteinExistence type="predicted"/>
<dbReference type="Proteomes" id="UP000198825">
    <property type="component" value="Chromosome I"/>
</dbReference>
<name>A0A1H2LZH4_9ACTN</name>
<keyword evidence="1" id="KW-0732">Signal</keyword>
<feature type="signal peptide" evidence="1">
    <location>
        <begin position="1"/>
        <end position="28"/>
    </location>
</feature>
<reference evidence="3" key="1">
    <citation type="submission" date="2016-10" db="EMBL/GenBank/DDBJ databases">
        <authorList>
            <person name="Varghese N."/>
            <person name="Submissions S."/>
        </authorList>
    </citation>
    <scope>NUCLEOTIDE SEQUENCE [LARGE SCALE GENOMIC DNA]</scope>
    <source>
        <strain evidence="3">DSM 21743</strain>
    </source>
</reference>
<dbReference type="RefSeq" id="WP_157719799.1">
    <property type="nucleotide sequence ID" value="NZ_LT629799.1"/>
</dbReference>
<accession>A0A1H2LZH4</accession>